<dbReference type="SUPFAM" id="SSF110395">
    <property type="entry name" value="CutC-like"/>
    <property type="match status" value="1"/>
</dbReference>
<evidence type="ECO:0000313" key="5">
    <source>
        <dbReference type="Proteomes" id="UP000235778"/>
    </source>
</evidence>
<feature type="compositionally biased region" description="Polar residues" evidence="3">
    <location>
        <begin position="205"/>
        <end position="220"/>
    </location>
</feature>
<dbReference type="PANTHER" id="PTHR12598">
    <property type="entry name" value="COPPER HOMEOSTASIS PROTEIN CUTC"/>
    <property type="match status" value="1"/>
</dbReference>
<dbReference type="InterPro" id="IPR036822">
    <property type="entry name" value="CutC-like_dom_sf"/>
</dbReference>
<dbReference type="GO" id="GO:0005737">
    <property type="term" value="C:cytoplasm"/>
    <property type="evidence" value="ECO:0007669"/>
    <property type="project" value="UniProtKB-SubCell"/>
</dbReference>
<evidence type="ECO:0000256" key="1">
    <source>
        <dbReference type="ARBA" id="ARBA00007768"/>
    </source>
</evidence>
<dbReference type="EMBL" id="MCSI01000122">
    <property type="protein sequence ID" value="PME63312.1"/>
    <property type="molecule type" value="Genomic_DNA"/>
</dbReference>
<comment type="similarity">
    <text evidence="1 2">Belongs to the CutC family.</text>
</comment>
<organism evidence="4 5">
    <name type="scientific">Vibrio lentus</name>
    <dbReference type="NCBI Taxonomy" id="136468"/>
    <lineage>
        <taxon>Bacteria</taxon>
        <taxon>Pseudomonadati</taxon>
        <taxon>Pseudomonadota</taxon>
        <taxon>Gammaproteobacteria</taxon>
        <taxon>Vibrionales</taxon>
        <taxon>Vibrionaceae</taxon>
        <taxon>Vibrio</taxon>
    </lineage>
</organism>
<dbReference type="Proteomes" id="UP000235778">
    <property type="component" value="Unassembled WGS sequence"/>
</dbReference>
<gene>
    <name evidence="2" type="primary">cutC</name>
    <name evidence="4" type="ORF">BCV30_00945</name>
</gene>
<evidence type="ECO:0000313" key="4">
    <source>
        <dbReference type="EMBL" id="PME63312.1"/>
    </source>
</evidence>
<keyword evidence="2" id="KW-0963">Cytoplasm</keyword>
<dbReference type="PANTHER" id="PTHR12598:SF0">
    <property type="entry name" value="COPPER HOMEOSTASIS PROTEIN CUTC HOMOLOG"/>
    <property type="match status" value="1"/>
</dbReference>
<dbReference type="FunFam" id="3.20.20.380:FF:000001">
    <property type="entry name" value="Copper homeostasis protein CutC"/>
    <property type="match status" value="1"/>
</dbReference>
<dbReference type="RefSeq" id="WP_017106494.1">
    <property type="nucleotide sequence ID" value="NZ_MAKA01000257.1"/>
</dbReference>
<feature type="region of interest" description="Disordered" evidence="3">
    <location>
        <begin position="205"/>
        <end position="224"/>
    </location>
</feature>
<evidence type="ECO:0000256" key="2">
    <source>
        <dbReference type="HAMAP-Rule" id="MF_00795"/>
    </source>
</evidence>
<dbReference type="Gene3D" id="3.20.20.380">
    <property type="entry name" value="Copper homeostasis (CutC) domain"/>
    <property type="match status" value="1"/>
</dbReference>
<protein>
    <recommendedName>
        <fullName evidence="2">PF03932 family protein CutC</fullName>
    </recommendedName>
</protein>
<name>A0A1B9Q0Y0_9VIBR</name>
<comment type="caution">
    <text evidence="2">Once thought to be involved in copper homeostasis, experiments in E.coli have shown this is not the case.</text>
</comment>
<dbReference type="HAMAP" id="MF_00795">
    <property type="entry name" value="CutC"/>
    <property type="match status" value="1"/>
</dbReference>
<dbReference type="AlphaFoldDB" id="A0A1B9Q0Y0"/>
<comment type="caution">
    <text evidence="4">The sequence shown here is derived from an EMBL/GenBank/DDBJ whole genome shotgun (WGS) entry which is preliminary data.</text>
</comment>
<comment type="subcellular location">
    <subcellularLocation>
        <location evidence="2">Cytoplasm</location>
    </subcellularLocation>
</comment>
<dbReference type="Pfam" id="PF03932">
    <property type="entry name" value="CutC"/>
    <property type="match status" value="1"/>
</dbReference>
<sequence>MNIEIEVCIDNLESLHNALSGGANRIELCSSLALGGLTPSFGMMKQAAKISSVPVYAMIRPRQGDFIFDNDDMLCMLEDIEACASAGLNGVVLGVLAPNGSIDMPKMQQLADKAHSLKLGITFHRAIDQSSDYQTALEQVIALGCERVLTSGLAVNAEQGINVLADMVKQADNRIDIMAGAGVNATNTKMIQSTTQVPALHLSGKSTRPSLMESNSSAQMGSDDIDDYQIPVTDANKISDVRAALTALGQ</sequence>
<evidence type="ECO:0000256" key="3">
    <source>
        <dbReference type="SAM" id="MobiDB-lite"/>
    </source>
</evidence>
<proteinExistence type="inferred from homology"/>
<reference evidence="5" key="1">
    <citation type="submission" date="2016-07" db="EMBL/GenBank/DDBJ databases">
        <title>Nontailed viruses are major unrecognized killers of bacteria in the ocean.</title>
        <authorList>
            <person name="Kauffman K."/>
            <person name="Hussain F."/>
            <person name="Yang J."/>
            <person name="Arevalo P."/>
            <person name="Brown J."/>
            <person name="Cutler M."/>
            <person name="Kelly L."/>
            <person name="Polz M.F."/>
        </authorList>
    </citation>
    <scope>NUCLEOTIDE SEQUENCE [LARGE SCALE GENOMIC DNA]</scope>
    <source>
        <strain evidence="5">10N.286.55.C1</strain>
    </source>
</reference>
<dbReference type="GO" id="GO:0005507">
    <property type="term" value="F:copper ion binding"/>
    <property type="evidence" value="ECO:0007669"/>
    <property type="project" value="TreeGrafter"/>
</dbReference>
<accession>A0A1B9Q0Y0</accession>
<dbReference type="InterPro" id="IPR005627">
    <property type="entry name" value="CutC-like"/>
</dbReference>